<organism evidence="3 4">
    <name type="scientific">Oceaniradius stylonematis</name>
    <dbReference type="NCBI Taxonomy" id="2184161"/>
    <lineage>
        <taxon>Bacteria</taxon>
        <taxon>Pseudomonadati</taxon>
        <taxon>Pseudomonadota</taxon>
        <taxon>Alphaproteobacteria</taxon>
        <taxon>Hyphomicrobiales</taxon>
        <taxon>Ahrensiaceae</taxon>
        <taxon>Oceaniradius</taxon>
    </lineage>
</organism>
<feature type="repeat" description="TPR" evidence="1">
    <location>
        <begin position="156"/>
        <end position="189"/>
    </location>
</feature>
<name>A0A3A8AIW6_9HYPH</name>
<keyword evidence="1" id="KW-0802">TPR repeat</keyword>
<dbReference type="EMBL" id="QFWV02000006">
    <property type="protein sequence ID" value="RKF06604.1"/>
    <property type="molecule type" value="Genomic_DNA"/>
</dbReference>
<dbReference type="Proteomes" id="UP000246132">
    <property type="component" value="Unassembled WGS sequence"/>
</dbReference>
<evidence type="ECO:0000313" key="4">
    <source>
        <dbReference type="Proteomes" id="UP000246132"/>
    </source>
</evidence>
<protein>
    <submittedName>
        <fullName evidence="3">Uncharacterized protein</fullName>
    </submittedName>
</protein>
<dbReference type="PROSITE" id="PS50005">
    <property type="entry name" value="TPR"/>
    <property type="match status" value="1"/>
</dbReference>
<dbReference type="InterPro" id="IPR019734">
    <property type="entry name" value="TPR_rpt"/>
</dbReference>
<evidence type="ECO:0000256" key="1">
    <source>
        <dbReference type="PROSITE-ProRule" id="PRU00339"/>
    </source>
</evidence>
<accession>A0A3A8AIW6</accession>
<dbReference type="InterPro" id="IPR011990">
    <property type="entry name" value="TPR-like_helical_dom_sf"/>
</dbReference>
<dbReference type="SUPFAM" id="SSF48452">
    <property type="entry name" value="TPR-like"/>
    <property type="match status" value="1"/>
</dbReference>
<feature type="region of interest" description="Disordered" evidence="2">
    <location>
        <begin position="1"/>
        <end position="20"/>
    </location>
</feature>
<evidence type="ECO:0000313" key="3">
    <source>
        <dbReference type="EMBL" id="RKF06604.1"/>
    </source>
</evidence>
<keyword evidence="4" id="KW-1185">Reference proteome</keyword>
<dbReference type="AlphaFoldDB" id="A0A3A8AIW6"/>
<sequence>MSGSVTASPPSRRRKLAERPGACNRLAGASPAAVRHHIRVFIARRARRSDPKSDIVGNRRESVMHRKLFAAIFLSAFVLTAPALAVGGGDDDASNDAVRQCNNGEVWDRGKNECVPADQQSLDDDALFENGRALAYLGRFEEAVTVLGMIKDQNRPDVLNYLGYATRNAGDLQAGIAHYRRAIALDPNHTLARSYMGQALLLDGDRAGAIAQLDAIETRCGRDCRGYAELAEAIVAATEDRAWRY</sequence>
<reference evidence="3 4" key="1">
    <citation type="journal article" date="2018" name="Int. J. Syst. Bacteriol.">
        <title>Oceaniradius stylonemae gen. nov., sp. nov., isolated from a red alga, Stylonema cornu-cervi.</title>
        <authorList>
            <person name="Jeong S."/>
        </authorList>
    </citation>
    <scope>NUCLEOTIDE SEQUENCE [LARGE SCALE GENOMIC DNA]</scope>
    <source>
        <strain evidence="3 4">StC1</strain>
    </source>
</reference>
<comment type="caution">
    <text evidence="3">The sequence shown here is derived from an EMBL/GenBank/DDBJ whole genome shotgun (WGS) entry which is preliminary data.</text>
</comment>
<dbReference type="Gene3D" id="1.25.40.10">
    <property type="entry name" value="Tetratricopeptide repeat domain"/>
    <property type="match status" value="1"/>
</dbReference>
<gene>
    <name evidence="3" type="ORF">DEM25_010080</name>
</gene>
<dbReference type="SMART" id="SM00028">
    <property type="entry name" value="TPR"/>
    <property type="match status" value="1"/>
</dbReference>
<proteinExistence type="predicted"/>
<evidence type="ECO:0000256" key="2">
    <source>
        <dbReference type="SAM" id="MobiDB-lite"/>
    </source>
</evidence>